<dbReference type="EMBL" id="UYJE01008495">
    <property type="protein sequence ID" value="VDI64298.1"/>
    <property type="molecule type" value="Genomic_DNA"/>
</dbReference>
<proteinExistence type="predicted"/>
<evidence type="ECO:0000313" key="4">
    <source>
        <dbReference type="Proteomes" id="UP000596742"/>
    </source>
</evidence>
<reference evidence="3" key="1">
    <citation type="submission" date="2018-11" db="EMBL/GenBank/DDBJ databases">
        <authorList>
            <person name="Alioto T."/>
            <person name="Alioto T."/>
        </authorList>
    </citation>
    <scope>NUCLEOTIDE SEQUENCE</scope>
</reference>
<feature type="region of interest" description="Disordered" evidence="2">
    <location>
        <begin position="358"/>
        <end position="398"/>
    </location>
</feature>
<comment type="caution">
    <text evidence="3">The sequence shown here is derived from an EMBL/GenBank/DDBJ whole genome shotgun (WGS) entry which is preliminary data.</text>
</comment>
<accession>A0A8B6GII6</accession>
<feature type="coiled-coil region" evidence="1">
    <location>
        <begin position="42"/>
        <end position="69"/>
    </location>
</feature>
<keyword evidence="1" id="KW-0175">Coiled coil</keyword>
<dbReference type="Proteomes" id="UP000596742">
    <property type="component" value="Unassembled WGS sequence"/>
</dbReference>
<evidence type="ECO:0000313" key="3">
    <source>
        <dbReference type="EMBL" id="VDI64298.1"/>
    </source>
</evidence>
<gene>
    <name evidence="3" type="ORF">MGAL_10B041510</name>
</gene>
<sequence>MVAKWSLVLFDIDGNTAKVRSAKLSSATKSAKVNLVLGTKSLEVEVLEIAETEEELDLYEDEWEKTHRAIAIDREIARRQNLDQQEYGFLAVWPEETESTAETTDEHVAEPFQPDEIEDTANSEHDTSIGADDIQEEQADPLGIAILPDQPTEFKGSKSRLVKVLYQGAGDYSQTRAVPQREPCFKGGLTQDQADIVTNQVQNYEKGVVDKQTETDSVIILSDEKDLQNILADYKPTPKTTSVSTQTDPPEIPDMRSQILEILKVVKDIRRHIPSSRQSFSKDLQDISPFPSSDLQDLDLMEYVTGSPPSSKSTPTDSFDATALFTTMLCQAASMPSSASTTTGPSLQQMMTTTQHIPSAVASSSGHADQQFLPTTSTTCNTDNLSQQTEQQVSTTDQSISVPITTVADIHIFPKKVSATPGPNSLNSSQISNALQHGTTAAQNMPTSITRHRIRTLPPIDEHDIITSASDIVSTPAESVDYTSLDIDSSPGSSFNPTPVTLSPVLHSSPDITLPLNSTIAPLPDIAPFREANTTPANQVSSAIHHVRQTLLQPTLPLSSNSSFTRDTIQSSVALHHFRPANVYNCYPGPIHQVKSNTDIEIDFLELRIHPDTVSKVSSNSLTDSQFIFNLAKELFTPAEMFGRNYTGQKGKQSLSPRRKHAIEHCVFDIKGPHMLKQIGSSINNGIRNMFRKK</sequence>
<dbReference type="OrthoDB" id="6096875at2759"/>
<evidence type="ECO:0000256" key="2">
    <source>
        <dbReference type="SAM" id="MobiDB-lite"/>
    </source>
</evidence>
<evidence type="ECO:0008006" key="5">
    <source>
        <dbReference type="Google" id="ProtNLM"/>
    </source>
</evidence>
<name>A0A8B6GII6_MYTGA</name>
<protein>
    <recommendedName>
        <fullName evidence="5">BEN domain-containing protein</fullName>
    </recommendedName>
</protein>
<dbReference type="AlphaFoldDB" id="A0A8B6GII6"/>
<keyword evidence="4" id="KW-1185">Reference proteome</keyword>
<organism evidence="3 4">
    <name type="scientific">Mytilus galloprovincialis</name>
    <name type="common">Mediterranean mussel</name>
    <dbReference type="NCBI Taxonomy" id="29158"/>
    <lineage>
        <taxon>Eukaryota</taxon>
        <taxon>Metazoa</taxon>
        <taxon>Spiralia</taxon>
        <taxon>Lophotrochozoa</taxon>
        <taxon>Mollusca</taxon>
        <taxon>Bivalvia</taxon>
        <taxon>Autobranchia</taxon>
        <taxon>Pteriomorphia</taxon>
        <taxon>Mytilida</taxon>
        <taxon>Mytiloidea</taxon>
        <taxon>Mytilidae</taxon>
        <taxon>Mytilinae</taxon>
        <taxon>Mytilus</taxon>
    </lineage>
</organism>
<evidence type="ECO:0000256" key="1">
    <source>
        <dbReference type="SAM" id="Coils"/>
    </source>
</evidence>